<sequence>MRTDQMAPMTYTLSDPTPQQQQQQHNRRRSVSQKIKKPLNLESRVAQSGSTNPPSPSTSTSSIASSPSRGSIQPSTPASSMSGHVRRPSEFGAVERFKSNHLDTDGVRRNSMPSRLRTSSISSQDMNVPLPQQPGEDQWTGEPRAISPVQSRPASVVPKMPPPPLPVPPPTQPAPQSDRGLVVLIAEDNPISSKVLETLLTRMGCRCVVVGDGSEAISVAMGDIKFDCILMDYQMPSVDGEVAARLIKQTKNKNSNVPIVAVSAYSGYENALSQGIFAAALSKPLSKTDLLTTMKTLGFKTSHDGAKGKLSSTKPS</sequence>
<name>A0A0B7FNY6_THACB</name>
<dbReference type="PANTHER" id="PTHR45339">
    <property type="entry name" value="HYBRID SIGNAL TRANSDUCTION HISTIDINE KINASE J"/>
    <property type="match status" value="1"/>
</dbReference>
<dbReference type="STRING" id="1108050.A0A0B7FNY6"/>
<dbReference type="AlphaFoldDB" id="A0A0B7FNY6"/>
<dbReference type="InterPro" id="IPR001789">
    <property type="entry name" value="Sig_transdc_resp-reg_receiver"/>
</dbReference>
<dbReference type="OrthoDB" id="3252522at2759"/>
<dbReference type="GO" id="GO:0004674">
    <property type="term" value="F:protein serine/threonine kinase activity"/>
    <property type="evidence" value="ECO:0007669"/>
    <property type="project" value="UniProtKB-EC"/>
</dbReference>
<feature type="region of interest" description="Disordered" evidence="4">
    <location>
        <begin position="1"/>
        <end position="177"/>
    </location>
</feature>
<keyword evidence="7" id="KW-1185">Reference proteome</keyword>
<organism evidence="6 7">
    <name type="scientific">Thanatephorus cucumeris (strain AG1-IB / isolate 7/3/14)</name>
    <name type="common">Lettuce bottom rot fungus</name>
    <name type="synonym">Rhizoctonia solani</name>
    <dbReference type="NCBI Taxonomy" id="1108050"/>
    <lineage>
        <taxon>Eukaryota</taxon>
        <taxon>Fungi</taxon>
        <taxon>Dikarya</taxon>
        <taxon>Basidiomycota</taxon>
        <taxon>Agaricomycotina</taxon>
        <taxon>Agaricomycetes</taxon>
        <taxon>Cantharellales</taxon>
        <taxon>Ceratobasidiaceae</taxon>
        <taxon>Rhizoctonia</taxon>
        <taxon>Rhizoctonia solani AG-1</taxon>
    </lineage>
</organism>
<dbReference type="EC" id="2.7.11.1" evidence="6"/>
<feature type="compositionally biased region" description="Pro residues" evidence="4">
    <location>
        <begin position="159"/>
        <end position="173"/>
    </location>
</feature>
<feature type="compositionally biased region" description="Low complexity" evidence="4">
    <location>
        <begin position="48"/>
        <end position="71"/>
    </location>
</feature>
<evidence type="ECO:0000256" key="3">
    <source>
        <dbReference type="PROSITE-ProRule" id="PRU00169"/>
    </source>
</evidence>
<protein>
    <submittedName>
        <fullName evidence="6">Serine/threonine-protein kinase RIM15</fullName>
        <ecNumber evidence="6">2.7.11.1</ecNumber>
    </submittedName>
</protein>
<keyword evidence="1 3" id="KW-0597">Phosphoprotein</keyword>
<feature type="domain" description="Response regulatory" evidence="5">
    <location>
        <begin position="182"/>
        <end position="298"/>
    </location>
</feature>
<dbReference type="PANTHER" id="PTHR45339:SF1">
    <property type="entry name" value="HYBRID SIGNAL TRANSDUCTION HISTIDINE KINASE J"/>
    <property type="match status" value="1"/>
</dbReference>
<evidence type="ECO:0000256" key="4">
    <source>
        <dbReference type="SAM" id="MobiDB-lite"/>
    </source>
</evidence>
<dbReference type="Gene3D" id="3.40.50.2300">
    <property type="match status" value="1"/>
</dbReference>
<dbReference type="PROSITE" id="PS50110">
    <property type="entry name" value="RESPONSE_REGULATORY"/>
    <property type="match status" value="1"/>
</dbReference>
<dbReference type="SMART" id="SM00448">
    <property type="entry name" value="REC"/>
    <property type="match status" value="1"/>
</dbReference>
<proteinExistence type="predicted"/>
<feature type="compositionally biased region" description="Basic and acidic residues" evidence="4">
    <location>
        <begin position="87"/>
        <end position="108"/>
    </location>
</feature>
<accession>A0A0B7FNY6</accession>
<keyword evidence="6" id="KW-0808">Transferase</keyword>
<feature type="modified residue" description="4-aspartylphosphate" evidence="3">
    <location>
        <position position="232"/>
    </location>
</feature>
<evidence type="ECO:0000313" key="6">
    <source>
        <dbReference type="EMBL" id="CEL59410.1"/>
    </source>
</evidence>
<dbReference type="Proteomes" id="UP000059188">
    <property type="component" value="Unassembled WGS sequence"/>
</dbReference>
<keyword evidence="6" id="KW-0418">Kinase</keyword>
<dbReference type="InterPro" id="IPR011006">
    <property type="entry name" value="CheY-like_superfamily"/>
</dbReference>
<evidence type="ECO:0000256" key="1">
    <source>
        <dbReference type="ARBA" id="ARBA00022553"/>
    </source>
</evidence>
<evidence type="ECO:0000259" key="5">
    <source>
        <dbReference type="PROSITE" id="PS50110"/>
    </source>
</evidence>
<gene>
    <name evidence="6" type="ORF">RSOLAG1IB_03343</name>
</gene>
<reference evidence="6 7" key="1">
    <citation type="submission" date="2014-11" db="EMBL/GenBank/DDBJ databases">
        <authorList>
            <person name="Wibberg Daniel"/>
        </authorList>
    </citation>
    <scope>NUCLEOTIDE SEQUENCE [LARGE SCALE GENOMIC DNA]</scope>
    <source>
        <strain evidence="6">Rhizoctonia solani AG1-IB 7/3/14</strain>
    </source>
</reference>
<keyword evidence="2" id="KW-0902">Two-component regulatory system</keyword>
<evidence type="ECO:0000313" key="7">
    <source>
        <dbReference type="Proteomes" id="UP000059188"/>
    </source>
</evidence>
<evidence type="ECO:0000256" key="2">
    <source>
        <dbReference type="ARBA" id="ARBA00023012"/>
    </source>
</evidence>
<dbReference type="SUPFAM" id="SSF52172">
    <property type="entry name" value="CheY-like"/>
    <property type="match status" value="1"/>
</dbReference>
<feature type="compositionally biased region" description="Polar residues" evidence="4">
    <location>
        <begin position="72"/>
        <end position="82"/>
    </location>
</feature>
<dbReference type="Pfam" id="PF00072">
    <property type="entry name" value="Response_reg"/>
    <property type="match status" value="1"/>
</dbReference>
<feature type="compositionally biased region" description="Basic residues" evidence="4">
    <location>
        <begin position="25"/>
        <end position="37"/>
    </location>
</feature>
<dbReference type="EMBL" id="LN679103">
    <property type="protein sequence ID" value="CEL59410.1"/>
    <property type="molecule type" value="Genomic_DNA"/>
</dbReference>
<dbReference type="GO" id="GO:0000160">
    <property type="term" value="P:phosphorelay signal transduction system"/>
    <property type="evidence" value="ECO:0007669"/>
    <property type="project" value="UniProtKB-KW"/>
</dbReference>
<feature type="compositionally biased region" description="Polar residues" evidence="4">
    <location>
        <begin position="111"/>
        <end position="126"/>
    </location>
</feature>
<dbReference type="CDD" id="cd17546">
    <property type="entry name" value="REC_hyHK_CKI1_RcsC-like"/>
    <property type="match status" value="1"/>
</dbReference>